<dbReference type="EMBL" id="MU827803">
    <property type="protein sequence ID" value="KAJ7326118.1"/>
    <property type="molecule type" value="Genomic_DNA"/>
</dbReference>
<evidence type="ECO:0000256" key="2">
    <source>
        <dbReference type="ARBA" id="ARBA00023134"/>
    </source>
</evidence>
<dbReference type="GO" id="GO:0007165">
    <property type="term" value="P:signal transduction"/>
    <property type="evidence" value="ECO:0007669"/>
    <property type="project" value="InterPro"/>
</dbReference>
<organism evidence="3 4">
    <name type="scientific">Desmophyllum pertusum</name>
    <dbReference type="NCBI Taxonomy" id="174260"/>
    <lineage>
        <taxon>Eukaryota</taxon>
        <taxon>Metazoa</taxon>
        <taxon>Cnidaria</taxon>
        <taxon>Anthozoa</taxon>
        <taxon>Hexacorallia</taxon>
        <taxon>Scleractinia</taxon>
        <taxon>Caryophylliina</taxon>
        <taxon>Caryophylliidae</taxon>
        <taxon>Desmophyllum</taxon>
    </lineage>
</organism>
<reference evidence="3" key="1">
    <citation type="submission" date="2023-01" db="EMBL/GenBank/DDBJ databases">
        <title>Genome assembly of the deep-sea coral Lophelia pertusa.</title>
        <authorList>
            <person name="Herrera S."/>
            <person name="Cordes E."/>
        </authorList>
    </citation>
    <scope>NUCLEOTIDE SEQUENCE</scope>
    <source>
        <strain evidence="3">USNM1676648</strain>
        <tissue evidence="3">Polyp</tissue>
    </source>
</reference>
<dbReference type="PROSITE" id="PS51420">
    <property type="entry name" value="RHO"/>
    <property type="match status" value="1"/>
</dbReference>
<name>A0A9X0CF85_9CNID</name>
<dbReference type="Gene3D" id="3.40.50.300">
    <property type="entry name" value="P-loop containing nucleotide triphosphate hydrolases"/>
    <property type="match status" value="1"/>
</dbReference>
<dbReference type="Pfam" id="PF00071">
    <property type="entry name" value="Ras"/>
    <property type="match status" value="1"/>
</dbReference>
<comment type="caution">
    <text evidence="3">The sequence shown here is derived from an EMBL/GenBank/DDBJ whole genome shotgun (WGS) entry which is preliminary data.</text>
</comment>
<dbReference type="SMART" id="SM00174">
    <property type="entry name" value="RHO"/>
    <property type="match status" value="1"/>
</dbReference>
<dbReference type="InterPro" id="IPR027417">
    <property type="entry name" value="P-loop_NTPase"/>
</dbReference>
<dbReference type="SUPFAM" id="SSF52540">
    <property type="entry name" value="P-loop containing nucleoside triphosphate hydrolases"/>
    <property type="match status" value="1"/>
</dbReference>
<protein>
    <submittedName>
        <fullName evidence="3">Ras of Complex, Roc, domain of DAPkinase</fullName>
    </submittedName>
</protein>
<sequence length="167" mass="18648">MKNRAFLSENTTKKMTDDQVKPFKVIVFGEAGVGKSALSIRYVCQEFSSTYDPTIEDNYETDIEVDGCPIKVEVIDTAGNDVFRRMRDQYIKSGDGFILVYSIADRGSSHSMTAFHEQIIAAKGEKVKIIPQIPIILVGNKCDLDDEREVSYQDGKKIAATFSCPFS</sequence>
<dbReference type="NCBIfam" id="TIGR00231">
    <property type="entry name" value="small_GTP"/>
    <property type="match status" value="1"/>
</dbReference>
<keyword evidence="1" id="KW-0547">Nucleotide-binding</keyword>
<dbReference type="CDD" id="cd00876">
    <property type="entry name" value="Ras"/>
    <property type="match status" value="1"/>
</dbReference>
<dbReference type="PROSITE" id="PS51419">
    <property type="entry name" value="RAB"/>
    <property type="match status" value="1"/>
</dbReference>
<dbReference type="InterPro" id="IPR020849">
    <property type="entry name" value="Small_GTPase_Ras-type"/>
</dbReference>
<evidence type="ECO:0000313" key="3">
    <source>
        <dbReference type="EMBL" id="KAJ7326118.1"/>
    </source>
</evidence>
<dbReference type="Proteomes" id="UP001163046">
    <property type="component" value="Unassembled WGS sequence"/>
</dbReference>
<dbReference type="GO" id="GO:0016020">
    <property type="term" value="C:membrane"/>
    <property type="evidence" value="ECO:0007669"/>
    <property type="project" value="InterPro"/>
</dbReference>
<proteinExistence type="predicted"/>
<dbReference type="PANTHER" id="PTHR24070">
    <property type="entry name" value="RAS, DI-RAS, AND RHEB FAMILY MEMBERS OF SMALL GTPASE SUPERFAMILY"/>
    <property type="match status" value="1"/>
</dbReference>
<gene>
    <name evidence="3" type="primary">RAP2C</name>
    <name evidence="3" type="ORF">OS493_027969</name>
</gene>
<dbReference type="InterPro" id="IPR005225">
    <property type="entry name" value="Small_GTP-bd"/>
</dbReference>
<dbReference type="PROSITE" id="PS51421">
    <property type="entry name" value="RAS"/>
    <property type="match status" value="1"/>
</dbReference>
<keyword evidence="4" id="KW-1185">Reference proteome</keyword>
<dbReference type="SMART" id="SM00173">
    <property type="entry name" value="RAS"/>
    <property type="match status" value="1"/>
</dbReference>
<accession>A0A9X0CF85</accession>
<evidence type="ECO:0000313" key="4">
    <source>
        <dbReference type="Proteomes" id="UP001163046"/>
    </source>
</evidence>
<dbReference type="AlphaFoldDB" id="A0A9X0CF85"/>
<keyword evidence="2" id="KW-0342">GTP-binding</keyword>
<dbReference type="PRINTS" id="PR00449">
    <property type="entry name" value="RASTRNSFRMNG"/>
</dbReference>
<dbReference type="GO" id="GO:0003924">
    <property type="term" value="F:GTPase activity"/>
    <property type="evidence" value="ECO:0007669"/>
    <property type="project" value="InterPro"/>
</dbReference>
<evidence type="ECO:0000256" key="1">
    <source>
        <dbReference type="ARBA" id="ARBA00022741"/>
    </source>
</evidence>
<dbReference type="FunFam" id="3.40.50.300:FF:001447">
    <property type="entry name" value="Ras-related protein Rab-1B"/>
    <property type="match status" value="1"/>
</dbReference>
<dbReference type="GO" id="GO:0005525">
    <property type="term" value="F:GTP binding"/>
    <property type="evidence" value="ECO:0007669"/>
    <property type="project" value="UniProtKB-KW"/>
</dbReference>
<dbReference type="InterPro" id="IPR001806">
    <property type="entry name" value="Small_GTPase"/>
</dbReference>
<dbReference type="SMART" id="SM00175">
    <property type="entry name" value="RAB"/>
    <property type="match status" value="1"/>
</dbReference>
<dbReference type="OrthoDB" id="5976022at2759"/>